<organism evidence="2 3">
    <name type="scientific">Acidimicrobium ferrooxidans (strain DSM 10331 / JCM 15462 / NBRC 103882 / ICP)</name>
    <dbReference type="NCBI Taxonomy" id="525909"/>
    <lineage>
        <taxon>Bacteria</taxon>
        <taxon>Bacillati</taxon>
        <taxon>Actinomycetota</taxon>
        <taxon>Acidimicrobiia</taxon>
        <taxon>Acidimicrobiales</taxon>
        <taxon>Acidimicrobiaceae</taxon>
        <taxon>Acidimicrobium</taxon>
    </lineage>
</organism>
<name>C7LXU0_ACIFD</name>
<keyword evidence="3" id="KW-1185">Reference proteome</keyword>
<feature type="transmembrane region" description="Helical" evidence="1">
    <location>
        <begin position="35"/>
        <end position="53"/>
    </location>
</feature>
<evidence type="ECO:0008006" key="4">
    <source>
        <dbReference type="Google" id="ProtNLM"/>
    </source>
</evidence>
<feature type="transmembrane region" description="Helical" evidence="1">
    <location>
        <begin position="108"/>
        <end position="129"/>
    </location>
</feature>
<feature type="transmembrane region" description="Helical" evidence="1">
    <location>
        <begin position="149"/>
        <end position="167"/>
    </location>
</feature>
<feature type="transmembrane region" description="Helical" evidence="1">
    <location>
        <begin position="65"/>
        <end position="88"/>
    </location>
</feature>
<keyword evidence="1" id="KW-0472">Membrane</keyword>
<gene>
    <name evidence="2" type="ordered locus">Afer_0594</name>
</gene>
<sequence length="264" mass="28822">MLYSEENSLFEHLFDHASFDRLDEERARESPRAIAVARGVALGGVALLVLSALEVLTALDLRIALFWHIVIGVVLIPMLVLKLGLATWRFASFYRSSSPAHVRSAPWLPLRLLAPLLVVVTVLVVLSGAELTFAGPTSFSDTFLAPAHFLLAGIWLVLLFIHTFAYSKRSLHSSGHDLRGALARRSGSLLRTGLVVVALAAGVALAYTALGQARAWQHAMDTGTRLAAIADRQPVPGYSPRSLADGRRRQATHLRIARYVEHHS</sequence>
<dbReference type="RefSeq" id="WP_015798043.1">
    <property type="nucleotide sequence ID" value="NC_013124.1"/>
</dbReference>
<keyword evidence="1" id="KW-0812">Transmembrane</keyword>
<accession>C7LXU0</accession>
<keyword evidence="1" id="KW-1133">Transmembrane helix</keyword>
<evidence type="ECO:0000313" key="3">
    <source>
        <dbReference type="Proteomes" id="UP000000771"/>
    </source>
</evidence>
<dbReference type="KEGG" id="afo:Afer_0594"/>
<dbReference type="HOGENOM" id="CLU_1052214_0_0_11"/>
<dbReference type="Proteomes" id="UP000000771">
    <property type="component" value="Chromosome"/>
</dbReference>
<evidence type="ECO:0000313" key="2">
    <source>
        <dbReference type="EMBL" id="ACU53548.1"/>
    </source>
</evidence>
<evidence type="ECO:0000256" key="1">
    <source>
        <dbReference type="SAM" id="Phobius"/>
    </source>
</evidence>
<dbReference type="OrthoDB" id="2376657at2"/>
<feature type="transmembrane region" description="Helical" evidence="1">
    <location>
        <begin position="188"/>
        <end position="210"/>
    </location>
</feature>
<dbReference type="AlphaFoldDB" id="C7LXU0"/>
<dbReference type="eggNOG" id="ENOG5031D85">
    <property type="taxonomic scope" value="Bacteria"/>
</dbReference>
<dbReference type="EMBL" id="CP001631">
    <property type="protein sequence ID" value="ACU53548.1"/>
    <property type="molecule type" value="Genomic_DNA"/>
</dbReference>
<protein>
    <recommendedName>
        <fullName evidence="4">DUF4405 domain-containing protein</fullName>
    </recommendedName>
</protein>
<proteinExistence type="predicted"/>
<reference evidence="2 3" key="1">
    <citation type="journal article" date="2009" name="Stand. Genomic Sci.">
        <title>Complete genome sequence of Acidimicrobium ferrooxidans type strain (ICP).</title>
        <authorList>
            <person name="Clum A."/>
            <person name="Nolan M."/>
            <person name="Lang E."/>
            <person name="Glavina Del Rio T."/>
            <person name="Tice H."/>
            <person name="Copeland A."/>
            <person name="Cheng J.F."/>
            <person name="Lucas S."/>
            <person name="Chen F."/>
            <person name="Bruce D."/>
            <person name="Goodwin L."/>
            <person name="Pitluck S."/>
            <person name="Ivanova N."/>
            <person name="Mavrommatis K."/>
            <person name="Mikhailova N."/>
            <person name="Pati A."/>
            <person name="Chen A."/>
            <person name="Palaniappan K."/>
            <person name="Goker M."/>
            <person name="Spring S."/>
            <person name="Land M."/>
            <person name="Hauser L."/>
            <person name="Chang Y.J."/>
            <person name="Jeffries C.C."/>
            <person name="Chain P."/>
            <person name="Bristow J."/>
            <person name="Eisen J.A."/>
            <person name="Markowitz V."/>
            <person name="Hugenholtz P."/>
            <person name="Kyrpides N.C."/>
            <person name="Klenk H.P."/>
            <person name="Lapidus A."/>
        </authorList>
    </citation>
    <scope>NUCLEOTIDE SEQUENCE [LARGE SCALE GENOMIC DNA]</scope>
    <source>
        <strain evidence="3">DSM 10331 / JCM 15462 / NBRC 103882 / ICP</strain>
    </source>
</reference>